<evidence type="ECO:0000313" key="2">
    <source>
        <dbReference type="Proteomes" id="UP000828048"/>
    </source>
</evidence>
<proteinExistence type="predicted"/>
<reference evidence="1 2" key="1">
    <citation type="journal article" date="2021" name="Hortic Res">
        <title>High-quality reference genome and annotation aids understanding of berry development for evergreen blueberry (Vaccinium darrowii).</title>
        <authorList>
            <person name="Yu J."/>
            <person name="Hulse-Kemp A.M."/>
            <person name="Babiker E."/>
            <person name="Staton M."/>
        </authorList>
    </citation>
    <scope>NUCLEOTIDE SEQUENCE [LARGE SCALE GENOMIC DNA]</scope>
    <source>
        <strain evidence="2">cv. NJ 8807/NJ 8810</strain>
        <tissue evidence="1">Young leaf</tissue>
    </source>
</reference>
<dbReference type="Proteomes" id="UP000828048">
    <property type="component" value="Chromosome 1"/>
</dbReference>
<sequence>MASSEQFMASGGGPRYMQMQTADPLPSMTSSFFSSGLESTARVFEELPKAKIISVSRPDAGDISPLLLTYTIEFQYRQFKWQLVKKAPQVFYLHFALKKRAFIEEIQEKQEQVREWLQNLGLGDHTAVVQDDDEPDDETAPLHNDEITRSRDVPSSAALPIIRPALGRQQSISDQAKVAMQGYLNHFLSNLDIVNSREVCKFLEVSRLSFSPEYGPKLKEEFVMVKHLPQIPRDDDHTKCCSCRWFSCCNDNWQKVWAVLKPGFLALLKDPFDANPLDIIVFDVLPASDGNGEGRVSLATEVKEHNPLRHSFQVSCGVRSINLRSKSNAKVKDWVAAINDAGLRPPEGWCHPHRFGSFAPPRGLTEDGSQAQWFVDGQTAFEAIALAIEEAKSEIFICGWWLCPELYLRRPFHVHASSRLDALLEAKAKQGVQIYILLYKEVAIALKINSVYSKKKLLGIHENVRVLRYPDHFSSGVYLWSHHEKLVIVDYHVCFIGGLDLCFGRYDSFEHKVGDHPPMVWAGKDFYNPRESEPNSWEDTMKDELDREKYPRMPWHDVHCALWGPPCRDIARHFVQRWNYAKRNKAPNEQAIPLLMPQQHMVIPHYASENREMDVQIHVESNYKGIRRQDSFSSVSSYQDVPLLMPQEADALDASDGDSKSNGLDRNHDFHDQPSKGRNPFSFRKPNLIPDMPLKSFVDDLGALDPVEHKFYSDVLVLPGSKTADKEWWETQERGDLVVSADETGQVGPRVACHCQVIRSVSQWSAGTSQIEESIHNAYCSLIEKAEHFIYIENQFFISGLSGDDIIKNRVLEALYRRVMRAFNEKKCFRVVIVIPLLPGFQGGVDDSGAAAVRTIMHWQYRTICRGQYSILHNLSVLLGSKLHDYISFYGLRAYGRLFEGGPVATSQVYVHSKIMIIDDRLSLIGSANINDRSLLGSRDSEIGVLIEDREFVDSCMGGKPWKAGKFASSLRLALWSEHLGLSAAEINQIKDPVVDATYKDIWMATAKTNTMIYQDVFSCIPNDLIHSRSSLRQSTTYWKEKLGHTTIDLGIAPEKLESYQDGNIKVTNPMERLESIKGHLVSFPLEFMCKEDLRPVFNESEYYASQVFH</sequence>
<keyword evidence="2" id="KW-1185">Reference proteome</keyword>
<comment type="caution">
    <text evidence="1">The sequence shown here is derived from an EMBL/GenBank/DDBJ whole genome shotgun (WGS) entry which is preliminary data.</text>
</comment>
<evidence type="ECO:0000313" key="1">
    <source>
        <dbReference type="EMBL" id="KAH7842487.1"/>
    </source>
</evidence>
<protein>
    <submittedName>
        <fullName evidence="1">Uncharacterized protein</fullName>
    </submittedName>
</protein>
<gene>
    <name evidence="1" type="ORF">Vadar_005847</name>
</gene>
<accession>A0ACB7XNX6</accession>
<name>A0ACB7XNX6_9ERIC</name>
<dbReference type="EMBL" id="CM037151">
    <property type="protein sequence ID" value="KAH7842487.1"/>
    <property type="molecule type" value="Genomic_DNA"/>
</dbReference>
<organism evidence="1 2">
    <name type="scientific">Vaccinium darrowii</name>
    <dbReference type="NCBI Taxonomy" id="229202"/>
    <lineage>
        <taxon>Eukaryota</taxon>
        <taxon>Viridiplantae</taxon>
        <taxon>Streptophyta</taxon>
        <taxon>Embryophyta</taxon>
        <taxon>Tracheophyta</taxon>
        <taxon>Spermatophyta</taxon>
        <taxon>Magnoliopsida</taxon>
        <taxon>eudicotyledons</taxon>
        <taxon>Gunneridae</taxon>
        <taxon>Pentapetalae</taxon>
        <taxon>asterids</taxon>
        <taxon>Ericales</taxon>
        <taxon>Ericaceae</taxon>
        <taxon>Vaccinioideae</taxon>
        <taxon>Vaccinieae</taxon>
        <taxon>Vaccinium</taxon>
    </lineage>
</organism>